<evidence type="ECO:0000313" key="2">
    <source>
        <dbReference type="EMBL" id="ERK03990.1"/>
    </source>
</evidence>
<reference evidence="2 3" key="1">
    <citation type="submission" date="2013-08" db="EMBL/GenBank/DDBJ databases">
        <authorList>
            <person name="Durkin A.S."/>
            <person name="Haft D.R."/>
            <person name="McCorrison J."/>
            <person name="Torralba M."/>
            <person name="Gillis M."/>
            <person name="Haft D.H."/>
            <person name="Methe B."/>
            <person name="Sutton G."/>
            <person name="Nelson K.E."/>
        </authorList>
    </citation>
    <scope>NUCLEOTIDE SEQUENCE [LARGE SCALE GENOMIC DNA]</scope>
    <source>
        <strain evidence="2 3">F0068</strain>
    </source>
</reference>
<gene>
    <name evidence="2" type="ORF">HMPREF1218_0372</name>
</gene>
<protein>
    <submittedName>
        <fullName evidence="2">Uncharacterized protein</fullName>
    </submittedName>
</protein>
<dbReference type="EMBL" id="AWET01000007">
    <property type="protein sequence ID" value="ERK03990.1"/>
    <property type="molecule type" value="Genomic_DNA"/>
</dbReference>
<keyword evidence="1" id="KW-1133">Transmembrane helix</keyword>
<keyword evidence="1" id="KW-0812">Transmembrane</keyword>
<dbReference type="Proteomes" id="UP000016600">
    <property type="component" value="Unassembled WGS sequence"/>
</dbReference>
<accession>U2MQR5</accession>
<evidence type="ECO:0000313" key="3">
    <source>
        <dbReference type="Proteomes" id="UP000016600"/>
    </source>
</evidence>
<evidence type="ECO:0000256" key="1">
    <source>
        <dbReference type="SAM" id="Phobius"/>
    </source>
</evidence>
<proteinExistence type="predicted"/>
<keyword evidence="3" id="KW-1185">Reference proteome</keyword>
<name>U2MQR5_9BACT</name>
<feature type="transmembrane region" description="Helical" evidence="1">
    <location>
        <begin position="34"/>
        <end position="52"/>
    </location>
</feature>
<dbReference type="PATRIC" id="fig|1081904.3.peg.346"/>
<sequence length="64" mass="7568">MLLTLWQVILWLLIQLLLTLLLLCNQLELKNERLTVGLSPPVFLFISYPFIIHRKAETSNLYKE</sequence>
<comment type="caution">
    <text evidence="2">The sequence shown here is derived from an EMBL/GenBank/DDBJ whole genome shotgun (WGS) entry which is preliminary data.</text>
</comment>
<organism evidence="2 3">
    <name type="scientific">Hoylesella pleuritidis F0068</name>
    <dbReference type="NCBI Taxonomy" id="1081904"/>
    <lineage>
        <taxon>Bacteria</taxon>
        <taxon>Pseudomonadati</taxon>
        <taxon>Bacteroidota</taxon>
        <taxon>Bacteroidia</taxon>
        <taxon>Bacteroidales</taxon>
        <taxon>Prevotellaceae</taxon>
        <taxon>Hoylesella</taxon>
    </lineage>
</organism>
<dbReference type="AlphaFoldDB" id="U2MQR5"/>
<keyword evidence="1" id="KW-0472">Membrane</keyword>